<protein>
    <submittedName>
        <fullName evidence="1">Uncharacterized protein</fullName>
    </submittedName>
</protein>
<dbReference type="Proteomes" id="UP000237222">
    <property type="component" value="Unassembled WGS sequence"/>
</dbReference>
<name>A0A2S4HBX4_9GAMM</name>
<dbReference type="AlphaFoldDB" id="A0A2S4HBX4"/>
<sequence>MQAQLTIFDLLERLDKADLLNGVVLEIPAELESNEIPEEDIPFIREKLLIETVRSAFGVSRGGRDRRPDDDSWKWITAEDKGSPFSFRNCCLSTGVNPDELLEWLFWYRKKLN</sequence>
<dbReference type="OrthoDB" id="5905663at2"/>
<dbReference type="EMBL" id="PQGG01000038">
    <property type="protein sequence ID" value="POP51502.1"/>
    <property type="molecule type" value="Genomic_DNA"/>
</dbReference>
<reference evidence="1" key="1">
    <citation type="submission" date="2018-01" db="EMBL/GenBank/DDBJ databases">
        <authorList>
            <person name="Yu X.-D."/>
        </authorList>
    </citation>
    <scope>NUCLEOTIDE SEQUENCE</scope>
    <source>
        <strain evidence="1">ZX-21</strain>
    </source>
</reference>
<dbReference type="RefSeq" id="WP_103685544.1">
    <property type="nucleotide sequence ID" value="NZ_PQGG01000038.1"/>
</dbReference>
<proteinExistence type="predicted"/>
<gene>
    <name evidence="1" type="ORF">C0068_16310</name>
</gene>
<organism evidence="1 2">
    <name type="scientific">Zhongshania marina</name>
    <dbReference type="NCBI Taxonomy" id="2304603"/>
    <lineage>
        <taxon>Bacteria</taxon>
        <taxon>Pseudomonadati</taxon>
        <taxon>Pseudomonadota</taxon>
        <taxon>Gammaproteobacteria</taxon>
        <taxon>Cellvibrionales</taxon>
        <taxon>Spongiibacteraceae</taxon>
        <taxon>Zhongshania</taxon>
    </lineage>
</organism>
<comment type="caution">
    <text evidence="1">The sequence shown here is derived from an EMBL/GenBank/DDBJ whole genome shotgun (WGS) entry which is preliminary data.</text>
</comment>
<evidence type="ECO:0000313" key="2">
    <source>
        <dbReference type="Proteomes" id="UP000237222"/>
    </source>
</evidence>
<accession>A0A2S4HBX4</accession>
<evidence type="ECO:0000313" key="1">
    <source>
        <dbReference type="EMBL" id="POP51502.1"/>
    </source>
</evidence>